<dbReference type="RefSeq" id="WP_188412446.1">
    <property type="nucleotide sequence ID" value="NZ_BMDJ01000003.1"/>
</dbReference>
<dbReference type="Gene3D" id="3.40.50.720">
    <property type="entry name" value="NAD(P)-binding Rossmann-like Domain"/>
    <property type="match status" value="1"/>
</dbReference>
<organism evidence="4 5">
    <name type="scientific">Pedobacter mendelii</name>
    <dbReference type="NCBI Taxonomy" id="1908240"/>
    <lineage>
        <taxon>Bacteria</taxon>
        <taxon>Pseudomonadati</taxon>
        <taxon>Bacteroidota</taxon>
        <taxon>Sphingobacteriia</taxon>
        <taxon>Sphingobacteriales</taxon>
        <taxon>Sphingobacteriaceae</taxon>
        <taxon>Pedobacter</taxon>
    </lineage>
</organism>
<dbReference type="InterPro" id="IPR055170">
    <property type="entry name" value="GFO_IDH_MocA-like_dom"/>
</dbReference>
<proteinExistence type="predicted"/>
<name>A0ABQ2BET1_9SPHI</name>
<protein>
    <submittedName>
        <fullName evidence="4">Oxidoreductase</fullName>
    </submittedName>
</protein>
<sequence length="325" mass="36327">MEQINWGIIGCGDVTEVKSGPAFKKVPNSRLVAVMRRDAQKVEDYALRHGVPKWYTDADKLINDADVNAIYIATPPLQHEMYCLAALEAGKAVYVEKPMTMDANSAQRMIDAAEKNDVKLSVAHYRRLQPMFLKVKSLLDDKIIGDIRFVNLKMLQPPNPDLIAKSDENWRTNPAISGGGLFHDLAPHQIDLMTYYFGSVKKAQGMAIKQQHNTTADDLVAGNILFDSGVVFNGLWCFSVSKAEQADVCEIYGEKGKISFPMFGRKISVTIDGILKEYEFEPLEHVQQPMIEQVVNYFLGKGTNPCSGEDALITMKIMDTFTINK</sequence>
<evidence type="ECO:0000256" key="1">
    <source>
        <dbReference type="ARBA" id="ARBA00023002"/>
    </source>
</evidence>
<gene>
    <name evidence="4" type="ORF">GCM10008119_12970</name>
</gene>
<dbReference type="InterPro" id="IPR000683">
    <property type="entry name" value="Gfo/Idh/MocA-like_OxRdtase_N"/>
</dbReference>
<dbReference type="Pfam" id="PF22725">
    <property type="entry name" value="GFO_IDH_MocA_C3"/>
    <property type="match status" value="1"/>
</dbReference>
<dbReference type="InterPro" id="IPR036291">
    <property type="entry name" value="NAD(P)-bd_dom_sf"/>
</dbReference>
<dbReference type="InterPro" id="IPR050463">
    <property type="entry name" value="Gfo/Idh/MocA_oxidrdct_glycsds"/>
</dbReference>
<dbReference type="Pfam" id="PF01408">
    <property type="entry name" value="GFO_IDH_MocA"/>
    <property type="match status" value="1"/>
</dbReference>
<dbReference type="PANTHER" id="PTHR43818">
    <property type="entry name" value="BCDNA.GH03377"/>
    <property type="match status" value="1"/>
</dbReference>
<reference evidence="5" key="1">
    <citation type="journal article" date="2019" name="Int. J. Syst. Evol. Microbiol.">
        <title>The Global Catalogue of Microorganisms (GCM) 10K type strain sequencing project: providing services to taxonomists for standard genome sequencing and annotation.</title>
        <authorList>
            <consortium name="The Broad Institute Genomics Platform"/>
            <consortium name="The Broad Institute Genome Sequencing Center for Infectious Disease"/>
            <person name="Wu L."/>
            <person name="Ma J."/>
        </authorList>
    </citation>
    <scope>NUCLEOTIDE SEQUENCE [LARGE SCALE GENOMIC DNA]</scope>
    <source>
        <strain evidence="5">CCM 8939</strain>
    </source>
</reference>
<dbReference type="PANTHER" id="PTHR43818:SF11">
    <property type="entry name" value="BCDNA.GH03377"/>
    <property type="match status" value="1"/>
</dbReference>
<keyword evidence="5" id="KW-1185">Reference proteome</keyword>
<evidence type="ECO:0000313" key="4">
    <source>
        <dbReference type="EMBL" id="GGI24501.1"/>
    </source>
</evidence>
<evidence type="ECO:0000259" key="2">
    <source>
        <dbReference type="Pfam" id="PF01408"/>
    </source>
</evidence>
<dbReference type="SUPFAM" id="SSF51735">
    <property type="entry name" value="NAD(P)-binding Rossmann-fold domains"/>
    <property type="match status" value="1"/>
</dbReference>
<evidence type="ECO:0000259" key="3">
    <source>
        <dbReference type="Pfam" id="PF22725"/>
    </source>
</evidence>
<dbReference type="Gene3D" id="3.30.360.10">
    <property type="entry name" value="Dihydrodipicolinate Reductase, domain 2"/>
    <property type="match status" value="1"/>
</dbReference>
<dbReference type="SUPFAM" id="SSF55347">
    <property type="entry name" value="Glyceraldehyde-3-phosphate dehydrogenase-like, C-terminal domain"/>
    <property type="match status" value="1"/>
</dbReference>
<accession>A0ABQ2BET1</accession>
<feature type="domain" description="GFO/IDH/MocA-like oxidoreductase" evidence="3">
    <location>
        <begin position="132"/>
        <end position="258"/>
    </location>
</feature>
<dbReference type="Proteomes" id="UP000645390">
    <property type="component" value="Unassembled WGS sequence"/>
</dbReference>
<keyword evidence="1" id="KW-0560">Oxidoreductase</keyword>
<dbReference type="EMBL" id="BMDJ01000003">
    <property type="protein sequence ID" value="GGI24501.1"/>
    <property type="molecule type" value="Genomic_DNA"/>
</dbReference>
<comment type="caution">
    <text evidence="4">The sequence shown here is derived from an EMBL/GenBank/DDBJ whole genome shotgun (WGS) entry which is preliminary data.</text>
</comment>
<feature type="domain" description="Gfo/Idh/MocA-like oxidoreductase N-terminal" evidence="2">
    <location>
        <begin position="4"/>
        <end position="124"/>
    </location>
</feature>
<evidence type="ECO:0000313" key="5">
    <source>
        <dbReference type="Proteomes" id="UP000645390"/>
    </source>
</evidence>